<protein>
    <submittedName>
        <fullName evidence="1">Uncharacterized protein</fullName>
    </submittedName>
</protein>
<name>A0ACC3BJ94_PYRYE</name>
<sequence>MRLPPATSQPLRRARLGIRGYLVLYAAGLGSMLLGGAVVHAVAQPDLRLPAVEAATGLPPGPDGTTAEGAEETRPAP</sequence>
<comment type="caution">
    <text evidence="1">The sequence shown here is derived from an EMBL/GenBank/DDBJ whole genome shotgun (WGS) entry which is preliminary data.</text>
</comment>
<evidence type="ECO:0000313" key="1">
    <source>
        <dbReference type="EMBL" id="KAK1857562.1"/>
    </source>
</evidence>
<gene>
    <name evidence="1" type="ORF">I4F81_000179</name>
</gene>
<keyword evidence="2" id="KW-1185">Reference proteome</keyword>
<reference evidence="1" key="1">
    <citation type="submission" date="2019-11" db="EMBL/GenBank/DDBJ databases">
        <title>Nori genome reveals adaptations in red seaweeds to the harsh intertidal environment.</title>
        <authorList>
            <person name="Wang D."/>
            <person name="Mao Y."/>
        </authorList>
    </citation>
    <scope>NUCLEOTIDE SEQUENCE</scope>
    <source>
        <tissue evidence="1">Gametophyte</tissue>
    </source>
</reference>
<evidence type="ECO:0000313" key="2">
    <source>
        <dbReference type="Proteomes" id="UP000798662"/>
    </source>
</evidence>
<accession>A0ACC3BJ94</accession>
<dbReference type="EMBL" id="CM020618">
    <property type="protein sequence ID" value="KAK1857562.1"/>
    <property type="molecule type" value="Genomic_DNA"/>
</dbReference>
<proteinExistence type="predicted"/>
<dbReference type="Proteomes" id="UP000798662">
    <property type="component" value="Chromosome 1"/>
</dbReference>
<organism evidence="1 2">
    <name type="scientific">Pyropia yezoensis</name>
    <name type="common">Susabi-nori</name>
    <name type="synonym">Porphyra yezoensis</name>
    <dbReference type="NCBI Taxonomy" id="2788"/>
    <lineage>
        <taxon>Eukaryota</taxon>
        <taxon>Rhodophyta</taxon>
        <taxon>Bangiophyceae</taxon>
        <taxon>Bangiales</taxon>
        <taxon>Bangiaceae</taxon>
        <taxon>Pyropia</taxon>
    </lineage>
</organism>